<proteinExistence type="predicted"/>
<feature type="transmembrane region" description="Helical" evidence="1">
    <location>
        <begin position="119"/>
        <end position="139"/>
    </location>
</feature>
<organism evidence="2 3">
    <name type="scientific">Mucilaginibacter galii</name>
    <dbReference type="NCBI Taxonomy" id="2005073"/>
    <lineage>
        <taxon>Bacteria</taxon>
        <taxon>Pseudomonadati</taxon>
        <taxon>Bacteroidota</taxon>
        <taxon>Sphingobacteriia</taxon>
        <taxon>Sphingobacteriales</taxon>
        <taxon>Sphingobacteriaceae</taxon>
        <taxon>Mucilaginibacter</taxon>
    </lineage>
</organism>
<evidence type="ECO:0000313" key="2">
    <source>
        <dbReference type="EMBL" id="GGI51996.1"/>
    </source>
</evidence>
<keyword evidence="3" id="KW-1185">Reference proteome</keyword>
<dbReference type="EMBL" id="BMDO01000010">
    <property type="protein sequence ID" value="GGI51996.1"/>
    <property type="molecule type" value="Genomic_DNA"/>
</dbReference>
<name>A0A917N2J3_9SPHI</name>
<keyword evidence="1" id="KW-1133">Transmembrane helix</keyword>
<feature type="transmembrane region" description="Helical" evidence="1">
    <location>
        <begin position="185"/>
        <end position="206"/>
    </location>
</feature>
<comment type="caution">
    <text evidence="2">The sequence shown here is derived from an EMBL/GenBank/DDBJ whole genome shotgun (WGS) entry which is preliminary data.</text>
</comment>
<feature type="transmembrane region" description="Helical" evidence="1">
    <location>
        <begin position="94"/>
        <end position="113"/>
    </location>
</feature>
<keyword evidence="1" id="KW-0472">Membrane</keyword>
<keyword evidence="1" id="KW-0812">Transmembrane</keyword>
<gene>
    <name evidence="2" type="ORF">GCM10011425_32080</name>
</gene>
<reference evidence="2" key="1">
    <citation type="journal article" date="2014" name="Int. J. Syst. Evol. Microbiol.">
        <title>Complete genome sequence of Corynebacterium casei LMG S-19264T (=DSM 44701T), isolated from a smear-ripened cheese.</title>
        <authorList>
            <consortium name="US DOE Joint Genome Institute (JGI-PGF)"/>
            <person name="Walter F."/>
            <person name="Albersmeier A."/>
            <person name="Kalinowski J."/>
            <person name="Ruckert C."/>
        </authorList>
    </citation>
    <scope>NUCLEOTIDE SEQUENCE</scope>
    <source>
        <strain evidence="2">CCM 8711</strain>
    </source>
</reference>
<dbReference type="RefSeq" id="WP_188418113.1">
    <property type="nucleotide sequence ID" value="NZ_BMDO01000010.1"/>
</dbReference>
<feature type="transmembrane region" description="Helical" evidence="1">
    <location>
        <begin position="6"/>
        <end position="30"/>
    </location>
</feature>
<feature type="transmembrane region" description="Helical" evidence="1">
    <location>
        <begin position="160"/>
        <end position="179"/>
    </location>
</feature>
<accession>A0A917N2J3</accession>
<protein>
    <recommendedName>
        <fullName evidence="4">DUF2306 domain-containing protein</fullName>
    </recommendedName>
</protein>
<evidence type="ECO:0008006" key="4">
    <source>
        <dbReference type="Google" id="ProtNLM"/>
    </source>
</evidence>
<evidence type="ECO:0000313" key="3">
    <source>
        <dbReference type="Proteomes" id="UP000662074"/>
    </source>
</evidence>
<feature type="transmembrane region" description="Helical" evidence="1">
    <location>
        <begin position="42"/>
        <end position="59"/>
    </location>
</feature>
<evidence type="ECO:0000256" key="1">
    <source>
        <dbReference type="SAM" id="Phobius"/>
    </source>
</evidence>
<dbReference type="AlphaFoldDB" id="A0A917N2J3"/>
<sequence length="215" mass="24280">MEWAHRLNIIIHICFGSIALLLGLITMIVPKGKGLHINTGRWYVRTMVVVVVTGLFGVLIFKRSIFLLVVTVLSGYTAWSGVRTLRLKGMRPLWYDYVVPSVSLGIAGGYVYYLQRTGMFWAPVVTYSILGALLVVCLYDVFRAVMSVEVRKRLWLSEHIYKMTSSFIAITSAFTGTVFGDYKPYSQILPGLLGWIYIIGAIIYFARRKPKPALN</sequence>
<dbReference type="Proteomes" id="UP000662074">
    <property type="component" value="Unassembled WGS sequence"/>
</dbReference>
<reference evidence="2" key="2">
    <citation type="submission" date="2020-09" db="EMBL/GenBank/DDBJ databases">
        <authorList>
            <person name="Sun Q."/>
            <person name="Sedlacek I."/>
        </authorList>
    </citation>
    <scope>NUCLEOTIDE SEQUENCE</scope>
    <source>
        <strain evidence="2">CCM 8711</strain>
    </source>
</reference>